<sequence>MSKKIEQLTEKLVTDVISDEYELVDVEYVKENKEMYLRILIDKAGGMSIDDCEELSRIIGDKLDEDDFIDDSYYLEISSPGLDRTLKKDRDFIREAGKLVEVKLFKAIEKYGKEFVSKLNGLNGNMVLLEIDGDLLEIDKKSIAKINLYIEF</sequence>
<comment type="subcellular location">
    <subcellularLocation>
        <location evidence="3">Cytoplasm</location>
    </subcellularLocation>
</comment>
<keyword evidence="1 3" id="KW-0963">Cytoplasm</keyword>
<feature type="domain" description="Ribosome maturation factor RimP N-terminal" evidence="4">
    <location>
        <begin position="18"/>
        <end position="83"/>
    </location>
</feature>
<reference evidence="6 7" key="1">
    <citation type="submission" date="2012-07" db="EMBL/GenBank/DDBJ databases">
        <authorList>
            <person name="Durkin A.S."/>
            <person name="McCorrison J."/>
            <person name="Torralba M."/>
            <person name="Gillis M."/>
            <person name="Methe B."/>
            <person name="Sutton G."/>
            <person name="Nelson K.E."/>
        </authorList>
    </citation>
    <scope>NUCLEOTIDE SEQUENCE [LARGE SCALE GENOMIC DNA]</scope>
    <source>
        <strain evidence="6 7">OBRC8</strain>
    </source>
</reference>
<dbReference type="Proteomes" id="UP000005244">
    <property type="component" value="Unassembled WGS sequence"/>
</dbReference>
<dbReference type="CDD" id="cd01734">
    <property type="entry name" value="YlxS_C"/>
    <property type="match status" value="1"/>
</dbReference>
<dbReference type="InterPro" id="IPR028998">
    <property type="entry name" value="RimP_C"/>
</dbReference>
<dbReference type="AlphaFoldDB" id="J5WSA1"/>
<dbReference type="InterPro" id="IPR036847">
    <property type="entry name" value="RimP_C_sf"/>
</dbReference>
<gene>
    <name evidence="3" type="primary">rimP</name>
    <name evidence="6" type="ORF">HMPREF1143_0556</name>
</gene>
<evidence type="ECO:0000256" key="2">
    <source>
        <dbReference type="ARBA" id="ARBA00022517"/>
    </source>
</evidence>
<dbReference type="HAMAP" id="MF_01077">
    <property type="entry name" value="RimP"/>
    <property type="match status" value="1"/>
</dbReference>
<protein>
    <recommendedName>
        <fullName evidence="3">Ribosome maturation factor RimP</fullName>
    </recommendedName>
</protein>
<dbReference type="GO" id="GO:0006412">
    <property type="term" value="P:translation"/>
    <property type="evidence" value="ECO:0007669"/>
    <property type="project" value="TreeGrafter"/>
</dbReference>
<dbReference type="InterPro" id="IPR003728">
    <property type="entry name" value="Ribosome_maturation_RimP"/>
</dbReference>
<comment type="similarity">
    <text evidence="3">Belongs to the RimP family.</text>
</comment>
<dbReference type="Gene3D" id="3.30.300.70">
    <property type="entry name" value="RimP-like superfamily, N-terminal"/>
    <property type="match status" value="1"/>
</dbReference>
<evidence type="ECO:0000259" key="5">
    <source>
        <dbReference type="Pfam" id="PF17384"/>
    </source>
</evidence>
<dbReference type="RefSeq" id="WP_009530458.1">
    <property type="nucleotide sequence ID" value="NZ_ALNK01000011.1"/>
</dbReference>
<comment type="caution">
    <text evidence="6">The sequence shown here is derived from an EMBL/GenBank/DDBJ whole genome shotgun (WGS) entry which is preliminary data.</text>
</comment>
<keyword evidence="2 3" id="KW-0690">Ribosome biogenesis</keyword>
<proteinExistence type="inferred from homology"/>
<dbReference type="Pfam" id="PF02576">
    <property type="entry name" value="RimP_N"/>
    <property type="match status" value="1"/>
</dbReference>
<evidence type="ECO:0000259" key="4">
    <source>
        <dbReference type="Pfam" id="PF02576"/>
    </source>
</evidence>
<keyword evidence="7" id="KW-1185">Reference proteome</keyword>
<accession>J5WSA1</accession>
<dbReference type="SUPFAM" id="SSF74942">
    <property type="entry name" value="YhbC-like, C-terminal domain"/>
    <property type="match status" value="1"/>
</dbReference>
<dbReference type="GO" id="GO:0005829">
    <property type="term" value="C:cytosol"/>
    <property type="evidence" value="ECO:0007669"/>
    <property type="project" value="TreeGrafter"/>
</dbReference>
<dbReference type="InterPro" id="IPR028989">
    <property type="entry name" value="RimP_N"/>
</dbReference>
<feature type="domain" description="Ribosome maturation factor RimP C-terminal" evidence="5">
    <location>
        <begin position="86"/>
        <end position="152"/>
    </location>
</feature>
<name>J5WSA1_9FIRM</name>
<dbReference type="PANTHER" id="PTHR33867">
    <property type="entry name" value="RIBOSOME MATURATION FACTOR RIMP"/>
    <property type="match status" value="1"/>
</dbReference>
<evidence type="ECO:0000313" key="7">
    <source>
        <dbReference type="Proteomes" id="UP000005244"/>
    </source>
</evidence>
<dbReference type="SUPFAM" id="SSF75420">
    <property type="entry name" value="YhbC-like, N-terminal domain"/>
    <property type="match status" value="1"/>
</dbReference>
<dbReference type="FunFam" id="3.30.300.70:FF:000001">
    <property type="entry name" value="Ribosome maturation factor RimP"/>
    <property type="match status" value="1"/>
</dbReference>
<dbReference type="InterPro" id="IPR035956">
    <property type="entry name" value="RimP_N_sf"/>
</dbReference>
<dbReference type="Gene3D" id="2.30.30.180">
    <property type="entry name" value="Ribosome maturation factor RimP, C-terminal domain"/>
    <property type="match status" value="1"/>
</dbReference>
<dbReference type="PATRIC" id="fig|796941.3.peg.459"/>
<comment type="function">
    <text evidence="3">Required for maturation of 30S ribosomal subunits.</text>
</comment>
<dbReference type="PANTHER" id="PTHR33867:SF1">
    <property type="entry name" value="RIBOSOME MATURATION FACTOR RIMP"/>
    <property type="match status" value="1"/>
</dbReference>
<dbReference type="Pfam" id="PF17384">
    <property type="entry name" value="DUF150_C"/>
    <property type="match status" value="1"/>
</dbReference>
<dbReference type="GO" id="GO:0000028">
    <property type="term" value="P:ribosomal small subunit assembly"/>
    <property type="evidence" value="ECO:0007669"/>
    <property type="project" value="TreeGrafter"/>
</dbReference>
<dbReference type="EMBL" id="ALNK01000011">
    <property type="protein sequence ID" value="EJU24032.1"/>
    <property type="molecule type" value="Genomic_DNA"/>
</dbReference>
<evidence type="ECO:0000256" key="3">
    <source>
        <dbReference type="HAMAP-Rule" id="MF_01077"/>
    </source>
</evidence>
<evidence type="ECO:0000313" key="6">
    <source>
        <dbReference type="EMBL" id="EJU24032.1"/>
    </source>
</evidence>
<evidence type="ECO:0000256" key="1">
    <source>
        <dbReference type="ARBA" id="ARBA00022490"/>
    </source>
</evidence>
<organism evidence="6 7">
    <name type="scientific">Peptoanaerobacter stomatis</name>
    <dbReference type="NCBI Taxonomy" id="796937"/>
    <lineage>
        <taxon>Bacteria</taxon>
        <taxon>Bacillati</taxon>
        <taxon>Bacillota</taxon>
        <taxon>Clostridia</taxon>
        <taxon>Peptostreptococcales</taxon>
        <taxon>Filifactoraceae</taxon>
        <taxon>Peptoanaerobacter</taxon>
    </lineage>
</organism>